<organism evidence="2 3">
    <name type="scientific">Stigmatella aurantiaca (strain DW4/3-1)</name>
    <dbReference type="NCBI Taxonomy" id="378806"/>
    <lineage>
        <taxon>Bacteria</taxon>
        <taxon>Pseudomonadati</taxon>
        <taxon>Myxococcota</taxon>
        <taxon>Myxococcia</taxon>
        <taxon>Myxococcales</taxon>
        <taxon>Cystobacterineae</taxon>
        <taxon>Archangiaceae</taxon>
        <taxon>Stigmatella</taxon>
    </lineage>
</organism>
<dbReference type="InterPro" id="IPR021279">
    <property type="entry name" value="DUF2721"/>
</dbReference>
<keyword evidence="1" id="KW-0812">Transmembrane</keyword>
<dbReference type="EMBL" id="AAMD01000214">
    <property type="protein sequence ID" value="EAU62683.1"/>
    <property type="molecule type" value="Genomic_DNA"/>
</dbReference>
<dbReference type="PATRIC" id="fig|378806.16.peg.1494"/>
<keyword evidence="1" id="KW-1133">Transmembrane helix</keyword>
<dbReference type="Pfam" id="PF11026">
    <property type="entry name" value="DUF2721"/>
    <property type="match status" value="1"/>
</dbReference>
<keyword evidence="1" id="KW-0472">Membrane</keyword>
<dbReference type="AlphaFoldDB" id="Q08QC5"/>
<feature type="transmembrane region" description="Helical" evidence="1">
    <location>
        <begin position="130"/>
        <end position="148"/>
    </location>
</feature>
<evidence type="ECO:0008006" key="4">
    <source>
        <dbReference type="Google" id="ProtNLM"/>
    </source>
</evidence>
<gene>
    <name evidence="2" type="ORF">STIAU_5208</name>
</gene>
<protein>
    <recommendedName>
        <fullName evidence="4">DUF2721 domain-containing protein</fullName>
    </recommendedName>
</protein>
<name>Q08QC5_STIAD</name>
<evidence type="ECO:0000313" key="3">
    <source>
        <dbReference type="Proteomes" id="UP000032702"/>
    </source>
</evidence>
<evidence type="ECO:0000256" key="1">
    <source>
        <dbReference type="SAM" id="Phobius"/>
    </source>
</evidence>
<evidence type="ECO:0000313" key="2">
    <source>
        <dbReference type="EMBL" id="EAU62683.1"/>
    </source>
</evidence>
<feature type="transmembrane region" description="Helical" evidence="1">
    <location>
        <begin position="104"/>
        <end position="124"/>
    </location>
</feature>
<proteinExistence type="predicted"/>
<comment type="caution">
    <text evidence="2">The sequence shown here is derived from an EMBL/GenBank/DDBJ whole genome shotgun (WGS) entry which is preliminary data.</text>
</comment>
<reference evidence="2 3" key="1">
    <citation type="submission" date="2006-04" db="EMBL/GenBank/DDBJ databases">
        <authorList>
            <person name="Nierman W.C."/>
        </authorList>
    </citation>
    <scope>NUCLEOTIDE SEQUENCE [LARGE SCALE GENOMIC DNA]</scope>
    <source>
        <strain evidence="2 3">DW4/3-1</strain>
    </source>
</reference>
<sequence length="177" mass="19615">MLLARCRRRIGPGSAQGRGCAAAHAVRSRRSWRYHAGMELTLTTPGLLFPTVSLLLLAYTNRFLALAALSRSMHAQYKANPDPLLLPQIDNLRVRVRLIRDMQFLGVSSLFLCVVCMLLLFAGMSRAGEFVFVGCLLLLLASLALSIWEIQISIRALQIQLGDLKAEPLRAPNKSQD</sequence>
<accession>Q08QC5</accession>
<dbReference type="Proteomes" id="UP000032702">
    <property type="component" value="Unassembled WGS sequence"/>
</dbReference>
<feature type="transmembrane region" description="Helical" evidence="1">
    <location>
        <begin position="47"/>
        <end position="69"/>
    </location>
</feature>